<sequence>MEVDEEEYGHDSSSCLQMRHCIASKSSKLKRTRHTRRPRYDAALRFVNVATSSSVTQDLLDKTMATKLTKETLK</sequence>
<protein>
    <submittedName>
        <fullName evidence="1">Uncharacterized protein</fullName>
    </submittedName>
</protein>
<proteinExistence type="predicted"/>
<dbReference type="AlphaFoldDB" id="A0AAV4W184"/>
<gene>
    <name evidence="1" type="ORF">CEXT_252251</name>
</gene>
<accession>A0AAV4W184</accession>
<comment type="caution">
    <text evidence="1">The sequence shown here is derived from an EMBL/GenBank/DDBJ whole genome shotgun (WGS) entry which is preliminary data.</text>
</comment>
<evidence type="ECO:0000313" key="2">
    <source>
        <dbReference type="Proteomes" id="UP001054945"/>
    </source>
</evidence>
<evidence type="ECO:0000313" key="1">
    <source>
        <dbReference type="EMBL" id="GIY76316.1"/>
    </source>
</evidence>
<name>A0AAV4W184_CAEEX</name>
<dbReference type="EMBL" id="BPLR01015470">
    <property type="protein sequence ID" value="GIY76316.1"/>
    <property type="molecule type" value="Genomic_DNA"/>
</dbReference>
<organism evidence="1 2">
    <name type="scientific">Caerostris extrusa</name>
    <name type="common">Bark spider</name>
    <name type="synonym">Caerostris bankana</name>
    <dbReference type="NCBI Taxonomy" id="172846"/>
    <lineage>
        <taxon>Eukaryota</taxon>
        <taxon>Metazoa</taxon>
        <taxon>Ecdysozoa</taxon>
        <taxon>Arthropoda</taxon>
        <taxon>Chelicerata</taxon>
        <taxon>Arachnida</taxon>
        <taxon>Araneae</taxon>
        <taxon>Araneomorphae</taxon>
        <taxon>Entelegynae</taxon>
        <taxon>Araneoidea</taxon>
        <taxon>Araneidae</taxon>
        <taxon>Caerostris</taxon>
    </lineage>
</organism>
<keyword evidence="2" id="KW-1185">Reference proteome</keyword>
<reference evidence="1 2" key="1">
    <citation type="submission" date="2021-06" db="EMBL/GenBank/DDBJ databases">
        <title>Caerostris extrusa draft genome.</title>
        <authorList>
            <person name="Kono N."/>
            <person name="Arakawa K."/>
        </authorList>
    </citation>
    <scope>NUCLEOTIDE SEQUENCE [LARGE SCALE GENOMIC DNA]</scope>
</reference>
<dbReference type="Proteomes" id="UP001054945">
    <property type="component" value="Unassembled WGS sequence"/>
</dbReference>